<evidence type="ECO:0000313" key="1">
    <source>
        <dbReference type="EMBL" id="MEN8639186.1"/>
    </source>
</evidence>
<proteinExistence type="predicted"/>
<evidence type="ECO:0000313" key="2">
    <source>
        <dbReference type="Proteomes" id="UP001424532"/>
    </source>
</evidence>
<organism evidence="1 2">
    <name type="scientific">Pseudomonas sichuanensis</name>
    <dbReference type="NCBI Taxonomy" id="2213015"/>
    <lineage>
        <taxon>Bacteria</taxon>
        <taxon>Pseudomonadati</taxon>
        <taxon>Pseudomonadota</taxon>
        <taxon>Gammaproteobacteria</taxon>
        <taxon>Pseudomonadales</taxon>
        <taxon>Pseudomonadaceae</taxon>
        <taxon>Pseudomonas</taxon>
    </lineage>
</organism>
<sequence length="320" mass="36799">MPHTQSANQWLRRFRVDITSNSNRVYANGRQQVEVTVTLEPRDGQTISEQSLASLELLLIDDEGQFHILDAELQAHLERNPHFAYHAASGVVPSPLMESSPLTIRRRFYVSSTLPGGTLSTLYAGIWKDEQTHFETNVAPFKSSVVIESISPQRLPESAFELKMEDKIAYKQPTERYWDDEVEHQVGYFGLRDPNNFIVQSRSQATPDGQAFYERHNWDHAVISFELTNDYSQHAKVSVHGVGQAFALDVPGSRGLLTDRPHQMTLHRYHRRFYARHYNSLSEEQSLWKVIDRNGNEHRIEFLSKENGHVIDFRVIQGNA</sequence>
<name>A0ABV0DFA6_9PSED</name>
<dbReference type="Proteomes" id="UP001424532">
    <property type="component" value="Unassembled WGS sequence"/>
</dbReference>
<accession>A0ABV0DFA6</accession>
<dbReference type="RefSeq" id="WP_347149266.1">
    <property type="nucleotide sequence ID" value="NZ_JBDLYL010000005.1"/>
</dbReference>
<reference evidence="1 2" key="1">
    <citation type="submission" date="2024-05" db="EMBL/GenBank/DDBJ databases">
        <title>Sequence of Lycoming College course isolates.</title>
        <authorList>
            <person name="Reigle C.A."/>
            <person name="Newman J.D."/>
        </authorList>
    </citation>
    <scope>NUCLEOTIDE SEQUENCE [LARGE SCALE GENOMIC DNA]</scope>
    <source>
        <strain evidence="1 2">CAR-09</strain>
    </source>
</reference>
<keyword evidence="2" id="KW-1185">Reference proteome</keyword>
<gene>
    <name evidence="1" type="ORF">ABFE88_05945</name>
</gene>
<protein>
    <submittedName>
        <fullName evidence="1">Uncharacterized protein</fullName>
    </submittedName>
</protein>
<dbReference type="EMBL" id="JBDLYL010000005">
    <property type="protein sequence ID" value="MEN8639186.1"/>
    <property type="molecule type" value="Genomic_DNA"/>
</dbReference>
<comment type="caution">
    <text evidence="1">The sequence shown here is derived from an EMBL/GenBank/DDBJ whole genome shotgun (WGS) entry which is preliminary data.</text>
</comment>